<evidence type="ECO:0000259" key="3">
    <source>
        <dbReference type="Pfam" id="PF01156"/>
    </source>
</evidence>
<accession>A0A0M2NKQ1</accession>
<keyword evidence="5" id="KW-1185">Reference proteome</keyword>
<dbReference type="InterPro" id="IPR015910">
    <property type="entry name" value="I/U_nuclsd_hydro_CS"/>
</dbReference>
<evidence type="ECO:0000256" key="1">
    <source>
        <dbReference type="ARBA" id="ARBA00022801"/>
    </source>
</evidence>
<dbReference type="GO" id="GO:0045437">
    <property type="term" value="F:uridine nucleosidase activity"/>
    <property type="evidence" value="ECO:0007669"/>
    <property type="project" value="UniProtKB-ARBA"/>
</dbReference>
<keyword evidence="2 4" id="KW-0326">Glycosidase</keyword>
<dbReference type="EMBL" id="LAYJ01000101">
    <property type="protein sequence ID" value="KKI50825.1"/>
    <property type="molecule type" value="Genomic_DNA"/>
</dbReference>
<feature type="domain" description="Inosine/uridine-preferring nucleoside hydrolase" evidence="3">
    <location>
        <begin position="4"/>
        <end position="301"/>
    </location>
</feature>
<sequence length="317" mass="34253">MKKIIIDCDPGHDDAVALLLATRLRELDILGVSVVAGNSSLRNTLQNARDILAFADASDIPVYAGCGRPLKRDLMNQSGRKIHGENGLGGKLLEVDAPAAQEKHAVDFLADTLCAAHEKITLVCLGPLTNIAQAFLREPRCMAGIDRLVIMGGAVRAPGNINSAAEFNFYIDPEAAKIVVESGCRITLVPLDVTMKAMFFEEEINELKTSANKLAALVGELLGFYAGTYEEELGFYACPVHDALCIAVLADPSLVAYEQAAVKVSIEGITAGESVADLYRTWPEKPGVEFGTEIDRERFVELVKESLVLPRGCKKHE</sequence>
<dbReference type="GO" id="GO:0006152">
    <property type="term" value="P:purine nucleoside catabolic process"/>
    <property type="evidence" value="ECO:0007669"/>
    <property type="project" value="TreeGrafter"/>
</dbReference>
<protein>
    <submittedName>
        <fullName evidence="4">Inosine-uridine preferring nucleoside hydrolase</fullName>
        <ecNumber evidence="4">3.2.2.1</ecNumber>
    </submittedName>
</protein>
<dbReference type="PATRIC" id="fig|270498.16.peg.2814"/>
<proteinExistence type="predicted"/>
<dbReference type="GO" id="GO:0008477">
    <property type="term" value="F:purine nucleosidase activity"/>
    <property type="evidence" value="ECO:0007669"/>
    <property type="project" value="UniProtKB-EC"/>
</dbReference>
<dbReference type="InterPro" id="IPR023186">
    <property type="entry name" value="IUNH"/>
</dbReference>
<dbReference type="InterPro" id="IPR001910">
    <property type="entry name" value="Inosine/uridine_hydrolase_dom"/>
</dbReference>
<dbReference type="Pfam" id="PF01156">
    <property type="entry name" value="IU_nuc_hydro"/>
    <property type="match status" value="1"/>
</dbReference>
<evidence type="ECO:0000256" key="2">
    <source>
        <dbReference type="ARBA" id="ARBA00023295"/>
    </source>
</evidence>
<dbReference type="InterPro" id="IPR036452">
    <property type="entry name" value="Ribo_hydro-like"/>
</dbReference>
<evidence type="ECO:0000313" key="5">
    <source>
        <dbReference type="Proteomes" id="UP000034076"/>
    </source>
</evidence>
<dbReference type="PANTHER" id="PTHR12304">
    <property type="entry name" value="INOSINE-URIDINE PREFERRING NUCLEOSIDE HYDROLASE"/>
    <property type="match status" value="1"/>
</dbReference>
<gene>
    <name evidence="4" type="ORF">CHK_1751</name>
</gene>
<dbReference type="Gene3D" id="3.90.245.10">
    <property type="entry name" value="Ribonucleoside hydrolase-like"/>
    <property type="match status" value="1"/>
</dbReference>
<dbReference type="STRING" id="270498.CHK_1751"/>
<dbReference type="GO" id="GO:0005829">
    <property type="term" value="C:cytosol"/>
    <property type="evidence" value="ECO:0007669"/>
    <property type="project" value="TreeGrafter"/>
</dbReference>
<organism evidence="4 5">
    <name type="scientific">Christensenella hongkongensis</name>
    <dbReference type="NCBI Taxonomy" id="270498"/>
    <lineage>
        <taxon>Bacteria</taxon>
        <taxon>Bacillati</taxon>
        <taxon>Bacillota</taxon>
        <taxon>Clostridia</taxon>
        <taxon>Christensenellales</taxon>
        <taxon>Christensenellaceae</taxon>
        <taxon>Christensenella</taxon>
    </lineage>
</organism>
<dbReference type="CDD" id="cd02651">
    <property type="entry name" value="nuc_hydro_IU_UC_XIUA"/>
    <property type="match status" value="1"/>
</dbReference>
<name>A0A0M2NKQ1_9FIRM</name>
<dbReference type="AlphaFoldDB" id="A0A0M2NKQ1"/>
<dbReference type="OrthoDB" id="9797882at2"/>
<dbReference type="Proteomes" id="UP000034076">
    <property type="component" value="Unassembled WGS sequence"/>
</dbReference>
<dbReference type="RefSeq" id="WP_052740464.1">
    <property type="nucleotide sequence ID" value="NZ_LAYJ01000101.1"/>
</dbReference>
<reference evidence="4 5" key="1">
    <citation type="submission" date="2015-04" db="EMBL/GenBank/DDBJ databases">
        <title>Draft genome sequence of bacteremic isolate Catabacter hongkongensis type strain HKU16T.</title>
        <authorList>
            <person name="Lau S.K."/>
            <person name="Teng J.L."/>
            <person name="Huang Y."/>
            <person name="Curreem S.O."/>
            <person name="Tsui S.K."/>
            <person name="Woo P.C."/>
        </authorList>
    </citation>
    <scope>NUCLEOTIDE SEQUENCE [LARGE SCALE GENOMIC DNA]</scope>
    <source>
        <strain evidence="4 5">HKU16</strain>
    </source>
</reference>
<evidence type="ECO:0000313" key="4">
    <source>
        <dbReference type="EMBL" id="KKI50825.1"/>
    </source>
</evidence>
<dbReference type="SUPFAM" id="SSF53590">
    <property type="entry name" value="Nucleoside hydrolase"/>
    <property type="match status" value="1"/>
</dbReference>
<dbReference type="EC" id="3.2.2.1" evidence="4"/>
<dbReference type="PANTHER" id="PTHR12304:SF4">
    <property type="entry name" value="URIDINE NUCLEOSIDASE"/>
    <property type="match status" value="1"/>
</dbReference>
<dbReference type="PROSITE" id="PS01247">
    <property type="entry name" value="IUNH"/>
    <property type="match status" value="1"/>
</dbReference>
<keyword evidence="1 4" id="KW-0378">Hydrolase</keyword>
<comment type="caution">
    <text evidence="4">The sequence shown here is derived from an EMBL/GenBank/DDBJ whole genome shotgun (WGS) entry which is preliminary data.</text>
</comment>